<comment type="caution">
    <text evidence="1">The sequence shown here is derived from an EMBL/GenBank/DDBJ whole genome shotgun (WGS) entry which is preliminary data.</text>
</comment>
<evidence type="ECO:0008006" key="3">
    <source>
        <dbReference type="Google" id="ProtNLM"/>
    </source>
</evidence>
<gene>
    <name evidence="1" type="ORF">FOJ82_16035</name>
</gene>
<accession>A0A553JVD8</accession>
<dbReference type="Proteomes" id="UP000317638">
    <property type="component" value="Unassembled WGS sequence"/>
</dbReference>
<feature type="non-terminal residue" evidence="1">
    <location>
        <position position="101"/>
    </location>
</feature>
<sequence>RYSPFTTNIERLVPFRTLTGRQSYYIDHEIFQQFGESLPVYKPTLPPMVFGTRDKKVKGGKDALVLRYLTPHGKWNIHSTYQDNERMLTLFRGGPVVWLSN</sequence>
<evidence type="ECO:0000313" key="2">
    <source>
        <dbReference type="Proteomes" id="UP000317638"/>
    </source>
</evidence>
<protein>
    <recommendedName>
        <fullName evidence="3">Nitrate reductase subunit alpha</fullName>
    </recommendedName>
</protein>
<reference evidence="1 2" key="1">
    <citation type="submission" date="2019-07" db="EMBL/GenBank/DDBJ databases">
        <authorList>
            <person name="Zhou L.-Y."/>
        </authorList>
    </citation>
    <scope>NUCLEOTIDE SEQUENCE [LARGE SCALE GENOMIC DNA]</scope>
    <source>
        <strain evidence="1 2">YIM 101269</strain>
    </source>
</reference>
<dbReference type="InterPro" id="IPR009010">
    <property type="entry name" value="Asp_de-COase-like_dom_sf"/>
</dbReference>
<dbReference type="OrthoDB" id="9759518at2"/>
<dbReference type="EMBL" id="VKKG01000046">
    <property type="protein sequence ID" value="TRY16418.1"/>
    <property type="molecule type" value="Genomic_DNA"/>
</dbReference>
<organism evidence="1 2">
    <name type="scientific">Tessaracoccus rhinocerotis</name>
    <dbReference type="NCBI Taxonomy" id="1689449"/>
    <lineage>
        <taxon>Bacteria</taxon>
        <taxon>Bacillati</taxon>
        <taxon>Actinomycetota</taxon>
        <taxon>Actinomycetes</taxon>
        <taxon>Propionibacteriales</taxon>
        <taxon>Propionibacteriaceae</taxon>
        <taxon>Tessaracoccus</taxon>
    </lineage>
</organism>
<feature type="non-terminal residue" evidence="1">
    <location>
        <position position="1"/>
    </location>
</feature>
<dbReference type="SUPFAM" id="SSF50692">
    <property type="entry name" value="ADC-like"/>
    <property type="match status" value="1"/>
</dbReference>
<dbReference type="Gene3D" id="3.40.50.12440">
    <property type="match status" value="1"/>
</dbReference>
<evidence type="ECO:0000313" key="1">
    <source>
        <dbReference type="EMBL" id="TRY16418.1"/>
    </source>
</evidence>
<dbReference type="RefSeq" id="WP_143939493.1">
    <property type="nucleotide sequence ID" value="NZ_VKKG01000046.1"/>
</dbReference>
<dbReference type="AlphaFoldDB" id="A0A553JVD8"/>
<keyword evidence="2" id="KW-1185">Reference proteome</keyword>
<name>A0A553JVD8_9ACTN</name>
<proteinExistence type="predicted"/>